<dbReference type="PIRSF" id="PIRSF000183">
    <property type="entry name" value="Alanine_dh"/>
    <property type="match status" value="1"/>
</dbReference>
<dbReference type="SMART" id="SM01002">
    <property type="entry name" value="AlaDh_PNT_C"/>
    <property type="match status" value="1"/>
</dbReference>
<dbReference type="InterPro" id="IPR007698">
    <property type="entry name" value="AlaDH/PNT_NAD(H)-bd"/>
</dbReference>
<evidence type="ECO:0000256" key="8">
    <source>
        <dbReference type="PIRSR" id="PIRSR000183-3"/>
    </source>
</evidence>
<keyword evidence="4 5" id="KW-0520">NAD</keyword>
<comment type="similarity">
    <text evidence="1 5">Belongs to the AlaDH/PNT family.</text>
</comment>
<keyword evidence="3 5" id="KW-0560">Oxidoreductase</keyword>
<comment type="caution">
    <text evidence="12">The sequence shown here is derived from an EMBL/GenBank/DDBJ whole genome shotgun (WGS) entry which is preliminary data.</text>
</comment>
<dbReference type="Pfam" id="PF01262">
    <property type="entry name" value="AlaDh_PNT_C"/>
    <property type="match status" value="1"/>
</dbReference>
<comment type="catalytic activity">
    <reaction evidence="5">
        <text>L-alanine + NAD(+) + H2O = pyruvate + NH4(+) + NADH + H(+)</text>
        <dbReference type="Rhea" id="RHEA:18405"/>
        <dbReference type="ChEBI" id="CHEBI:15361"/>
        <dbReference type="ChEBI" id="CHEBI:15377"/>
        <dbReference type="ChEBI" id="CHEBI:15378"/>
        <dbReference type="ChEBI" id="CHEBI:28938"/>
        <dbReference type="ChEBI" id="CHEBI:57540"/>
        <dbReference type="ChEBI" id="CHEBI:57945"/>
        <dbReference type="ChEBI" id="CHEBI:57972"/>
        <dbReference type="EC" id="1.4.1.1"/>
    </reaction>
</comment>
<dbReference type="EC" id="1.4.1.1" evidence="2 5"/>
<proteinExistence type="inferred from homology"/>
<feature type="binding site" evidence="7">
    <location>
        <position position="75"/>
    </location>
    <ligand>
        <name>substrate</name>
    </ligand>
</feature>
<dbReference type="SUPFAM" id="SSF51735">
    <property type="entry name" value="NAD(P)-binding Rossmann-fold domains"/>
    <property type="match status" value="1"/>
</dbReference>
<evidence type="ECO:0000256" key="9">
    <source>
        <dbReference type="PIRSR" id="PIRSR000183-4"/>
    </source>
</evidence>
<feature type="active site" description="Proton donor/acceptor" evidence="6">
    <location>
        <position position="270"/>
    </location>
</feature>
<feature type="binding site" evidence="8">
    <location>
        <begin position="239"/>
        <end position="240"/>
    </location>
    <ligand>
        <name>NAD(+)</name>
        <dbReference type="ChEBI" id="CHEBI:57540"/>
    </ligand>
</feature>
<dbReference type="InterPro" id="IPR008141">
    <property type="entry name" value="Ala_DH"/>
</dbReference>
<gene>
    <name evidence="12" type="primary">ald</name>
    <name evidence="12" type="ORF">C4520_10910</name>
</gene>
<comment type="cofactor">
    <cofactor evidence="9">
        <name>Mg(2+)</name>
        <dbReference type="ChEBI" id="CHEBI:18420"/>
    </cofactor>
    <text evidence="9">Binds 1 Mg(2+) ion per subunit.</text>
</comment>
<evidence type="ECO:0000256" key="7">
    <source>
        <dbReference type="PIRSR" id="PIRSR000183-2"/>
    </source>
</evidence>
<dbReference type="InterPro" id="IPR036291">
    <property type="entry name" value="NAD(P)-bd_dom_sf"/>
</dbReference>
<keyword evidence="8" id="KW-0547">Nucleotide-binding</keyword>
<dbReference type="NCBIfam" id="TIGR00518">
    <property type="entry name" value="alaDH"/>
    <property type="match status" value="1"/>
</dbReference>
<evidence type="ECO:0000256" key="6">
    <source>
        <dbReference type="PIRSR" id="PIRSR000183-1"/>
    </source>
</evidence>
<evidence type="ECO:0000313" key="12">
    <source>
        <dbReference type="EMBL" id="RJP20658.1"/>
    </source>
</evidence>
<sequence>MIIGVPKEIKTDENRVAITPSGVSAFVGNGHQVLIERDAGLGSAIADQAYMKAGARMCDDAKDVWERADMIIKVKEPLGPEFSLMREGQILFTYLHLAADRALTENLMEKKVVAIAYETIQLDDGSLPLLTPMSEVAGRLSIQMGAYCLEAKNGGSGILLPGVSGVPPAKVVVAGAGIAGTNACFVAVGIGARVSILDINPARLRYIHDVTQGHVSTLMSNPANLEEEVVNADLVIGAVLIPGWRAPKLITREMLKHMRKGSALVDIAIDQGGCCESSHPTTHRNPTYIEEGVVHYCVANMPGAVPRTSTYALTNATLLYGLEIANKGWERAVDENHVLKKGVNVAYGQVTHCGVAEAFGLACTSV</sequence>
<evidence type="ECO:0000256" key="3">
    <source>
        <dbReference type="ARBA" id="ARBA00023002"/>
    </source>
</evidence>
<dbReference type="SUPFAM" id="SSF52283">
    <property type="entry name" value="Formate/glycerate dehydrogenase catalytic domain-like"/>
    <property type="match status" value="1"/>
</dbReference>
<feature type="binding site" evidence="8">
    <location>
        <position position="220"/>
    </location>
    <ligand>
        <name>NAD(+)</name>
        <dbReference type="ChEBI" id="CHEBI:57540"/>
    </ligand>
</feature>
<organism evidence="12 13">
    <name type="scientific">Abyssobacteria bacterium (strain SURF_5)</name>
    <dbReference type="NCBI Taxonomy" id="2093360"/>
    <lineage>
        <taxon>Bacteria</taxon>
        <taxon>Pseudomonadati</taxon>
        <taxon>Candidatus Hydrogenedentota</taxon>
        <taxon>Candidatus Abyssobacteria</taxon>
    </lineage>
</organism>
<dbReference type="Proteomes" id="UP000265882">
    <property type="component" value="Unassembled WGS sequence"/>
</dbReference>
<feature type="binding site" evidence="7">
    <location>
        <position position="15"/>
    </location>
    <ligand>
        <name>substrate</name>
    </ligand>
</feature>
<reference evidence="12 13" key="1">
    <citation type="journal article" date="2017" name="ISME J.">
        <title>Energy and carbon metabolisms in a deep terrestrial subsurface fluid microbial community.</title>
        <authorList>
            <person name="Momper L."/>
            <person name="Jungbluth S.P."/>
            <person name="Lee M.D."/>
            <person name="Amend J.P."/>
        </authorList>
    </citation>
    <scope>NUCLEOTIDE SEQUENCE [LARGE SCALE GENOMIC DNA]</scope>
    <source>
        <strain evidence="12">SURF_5</strain>
    </source>
</reference>
<evidence type="ECO:0000313" key="13">
    <source>
        <dbReference type="Proteomes" id="UP000265882"/>
    </source>
</evidence>
<feature type="binding site" evidence="9">
    <location>
        <position position="323"/>
    </location>
    <ligand>
        <name>Mg(2+)</name>
        <dbReference type="ChEBI" id="CHEBI:18420"/>
    </ligand>
</feature>
<evidence type="ECO:0000256" key="4">
    <source>
        <dbReference type="ARBA" id="ARBA00023027"/>
    </source>
</evidence>
<feature type="binding site" evidence="8">
    <location>
        <position position="203"/>
    </location>
    <ligand>
        <name>NAD(+)</name>
        <dbReference type="ChEBI" id="CHEBI:57540"/>
    </ligand>
</feature>
<keyword evidence="9" id="KW-0460">Magnesium</keyword>
<feature type="binding site" evidence="8">
    <location>
        <begin position="267"/>
        <end position="270"/>
    </location>
    <ligand>
        <name>NAD(+)</name>
        <dbReference type="ChEBI" id="CHEBI:57540"/>
    </ligand>
</feature>
<dbReference type="GO" id="GO:0005886">
    <property type="term" value="C:plasma membrane"/>
    <property type="evidence" value="ECO:0007669"/>
    <property type="project" value="TreeGrafter"/>
</dbReference>
<dbReference type="EMBL" id="QZKU01000075">
    <property type="protein sequence ID" value="RJP20658.1"/>
    <property type="molecule type" value="Genomic_DNA"/>
</dbReference>
<feature type="active site" description="Proton donor/acceptor" evidence="6">
    <location>
        <position position="96"/>
    </location>
</feature>
<dbReference type="GO" id="GO:0000286">
    <property type="term" value="F:alanine dehydrogenase activity"/>
    <property type="evidence" value="ECO:0007669"/>
    <property type="project" value="UniProtKB-UniRule"/>
</dbReference>
<feature type="binding site" evidence="8">
    <location>
        <position position="198"/>
    </location>
    <ligand>
        <name>NAD(+)</name>
        <dbReference type="ChEBI" id="CHEBI:57540"/>
    </ligand>
</feature>
<name>A0A3A4NIS2_ABYX5</name>
<dbReference type="PANTHER" id="PTHR42795">
    <property type="entry name" value="ALANINE DEHYDROGENASE"/>
    <property type="match status" value="1"/>
</dbReference>
<evidence type="ECO:0000256" key="2">
    <source>
        <dbReference type="ARBA" id="ARBA00012897"/>
    </source>
</evidence>
<keyword evidence="9" id="KW-0479">Metal-binding</keyword>
<dbReference type="GO" id="GO:0000166">
    <property type="term" value="F:nucleotide binding"/>
    <property type="evidence" value="ECO:0007669"/>
    <property type="project" value="UniProtKB-KW"/>
</dbReference>
<feature type="domain" description="Alanine dehydrogenase/pyridine nucleotide transhydrogenase NAD(H)-binding" evidence="10">
    <location>
        <begin position="149"/>
        <end position="297"/>
    </location>
</feature>
<dbReference type="InterPro" id="IPR007886">
    <property type="entry name" value="AlaDH/PNT_N"/>
</dbReference>
<feature type="binding site" evidence="8">
    <location>
        <begin position="298"/>
        <end position="301"/>
    </location>
    <ligand>
        <name>NAD(+)</name>
        <dbReference type="ChEBI" id="CHEBI:57540"/>
    </ligand>
</feature>
<dbReference type="GO" id="GO:0042853">
    <property type="term" value="P:L-alanine catabolic process"/>
    <property type="evidence" value="ECO:0007669"/>
    <property type="project" value="InterPro"/>
</dbReference>
<dbReference type="CDD" id="cd05305">
    <property type="entry name" value="L-AlaDH"/>
    <property type="match status" value="1"/>
</dbReference>
<dbReference type="Pfam" id="PF05222">
    <property type="entry name" value="AlaDh_PNT_N"/>
    <property type="match status" value="1"/>
</dbReference>
<dbReference type="FunFam" id="3.40.50.720:FF:000049">
    <property type="entry name" value="Alanine dehydrogenase"/>
    <property type="match status" value="1"/>
</dbReference>
<dbReference type="SMART" id="SM01003">
    <property type="entry name" value="AlaDh_PNT_N"/>
    <property type="match status" value="1"/>
</dbReference>
<dbReference type="AlphaFoldDB" id="A0A3A4NIS2"/>
<dbReference type="Gene3D" id="3.40.50.720">
    <property type="entry name" value="NAD(P)-binding Rossmann-like Domain"/>
    <property type="match status" value="2"/>
</dbReference>
<feature type="domain" description="Alanine dehydrogenase/pyridine nucleotide transhydrogenase N-terminal" evidence="11">
    <location>
        <begin position="4"/>
        <end position="137"/>
    </location>
</feature>
<protein>
    <recommendedName>
        <fullName evidence="2 5">Alanine dehydrogenase</fullName>
        <ecNumber evidence="2 5">1.4.1.1</ecNumber>
    </recommendedName>
</protein>
<evidence type="ECO:0000256" key="5">
    <source>
        <dbReference type="PIRNR" id="PIRNR000183"/>
    </source>
</evidence>
<accession>A0A3A4NIS2</accession>
<evidence type="ECO:0000256" key="1">
    <source>
        <dbReference type="ARBA" id="ARBA00005689"/>
    </source>
</evidence>
<evidence type="ECO:0000259" key="10">
    <source>
        <dbReference type="SMART" id="SM01002"/>
    </source>
</evidence>
<feature type="binding site" evidence="8">
    <location>
        <position position="134"/>
    </location>
    <ligand>
        <name>NAD(+)</name>
        <dbReference type="ChEBI" id="CHEBI:57540"/>
    </ligand>
</feature>
<dbReference type="PANTHER" id="PTHR42795:SF1">
    <property type="entry name" value="ALANINE DEHYDROGENASE"/>
    <property type="match status" value="1"/>
</dbReference>
<dbReference type="GO" id="GO:0046872">
    <property type="term" value="F:metal ion binding"/>
    <property type="evidence" value="ECO:0007669"/>
    <property type="project" value="UniProtKB-KW"/>
</dbReference>
<evidence type="ECO:0000259" key="11">
    <source>
        <dbReference type="SMART" id="SM01003"/>
    </source>
</evidence>